<organism evidence="1 2">
    <name type="scientific">Entomophthora muscae</name>
    <dbReference type="NCBI Taxonomy" id="34485"/>
    <lineage>
        <taxon>Eukaryota</taxon>
        <taxon>Fungi</taxon>
        <taxon>Fungi incertae sedis</taxon>
        <taxon>Zoopagomycota</taxon>
        <taxon>Entomophthoromycotina</taxon>
        <taxon>Entomophthoromycetes</taxon>
        <taxon>Entomophthorales</taxon>
        <taxon>Entomophthoraceae</taxon>
        <taxon>Entomophthora</taxon>
    </lineage>
</organism>
<name>A0ACC2UQZ9_9FUNG</name>
<keyword evidence="2" id="KW-1185">Reference proteome</keyword>
<proteinExistence type="predicted"/>
<comment type="caution">
    <text evidence="1">The sequence shown here is derived from an EMBL/GenBank/DDBJ whole genome shotgun (WGS) entry which is preliminary data.</text>
</comment>
<sequence>MGNDLSKLLQLPTSLLISGEALVKSLSYNDLDLYSSDHTLLAPLSEEVPTTSLPLLDNNDYVPLPTVNSLPPLALNCTIFPCRTKKSPKIPAKPLNSLGDLEHTVDERFLLAYPTDLLALAAPWEEMLINLDYLLAWCLPLLKTIRNN</sequence>
<evidence type="ECO:0000313" key="1">
    <source>
        <dbReference type="EMBL" id="KAJ9089100.1"/>
    </source>
</evidence>
<gene>
    <name evidence="1" type="ORF">DSO57_1016369</name>
</gene>
<evidence type="ECO:0000313" key="2">
    <source>
        <dbReference type="Proteomes" id="UP001165960"/>
    </source>
</evidence>
<protein>
    <submittedName>
        <fullName evidence="1">Uncharacterized protein</fullName>
    </submittedName>
</protein>
<dbReference type="Proteomes" id="UP001165960">
    <property type="component" value="Unassembled WGS sequence"/>
</dbReference>
<accession>A0ACC2UQZ9</accession>
<dbReference type="EMBL" id="QTSX02000066">
    <property type="protein sequence ID" value="KAJ9089100.1"/>
    <property type="molecule type" value="Genomic_DNA"/>
</dbReference>
<reference evidence="1" key="1">
    <citation type="submission" date="2022-04" db="EMBL/GenBank/DDBJ databases">
        <title>Genome of the entomopathogenic fungus Entomophthora muscae.</title>
        <authorList>
            <person name="Elya C."/>
            <person name="Lovett B.R."/>
            <person name="Lee E."/>
            <person name="Macias A.M."/>
            <person name="Hajek A.E."/>
            <person name="De Bivort B.L."/>
            <person name="Kasson M.T."/>
            <person name="De Fine Licht H.H."/>
            <person name="Stajich J.E."/>
        </authorList>
    </citation>
    <scope>NUCLEOTIDE SEQUENCE</scope>
    <source>
        <strain evidence="1">Berkeley</strain>
    </source>
</reference>